<evidence type="ECO:0000259" key="7">
    <source>
        <dbReference type="SMART" id="SM00470"/>
    </source>
</evidence>
<protein>
    <recommendedName>
        <fullName evidence="2">site-specific DNA-methyltransferase (adenine-specific)</fullName>
        <ecNumber evidence="2">2.1.1.72</ecNumber>
    </recommendedName>
</protein>
<dbReference type="InterPro" id="IPR003115">
    <property type="entry name" value="ParB_N"/>
</dbReference>
<dbReference type="Gene3D" id="3.40.50.150">
    <property type="entry name" value="Vaccinia Virus protein VP39"/>
    <property type="match status" value="1"/>
</dbReference>
<sequence length="438" mass="48157">MSDIPHLDGHKLVYLDPSCLKPHPDNPRTHSKDQVRKIAASIKRFGFRNPVLVDDEYQVIAGHGRLLAAAELRLTRVPVIQLSGMSEAERRAYIIADNRLAECAGWDEERLASELAAIASFDPEFDLALTGFDGGALERLLDQAISGPTGIDAEPEIDSSVPLVSQIGDIWTLGNHRLIVGDARDPSVLDALMAGDEAQMIITDPPYNVPINGHVCGLGKVRHAEFAMAAGEMSEAQFQAFLESTLGNMARVSRDGSIHFVFMDWRHMKELLAAGDAVYDELKNLVVWAKDNGGMGAFYRSKHELVFVFKKGKAKHVNNFELGQHGRYRTNVWEYPGISSVGHDRDDQLAMHPTVKPVALIADAIRDCSKRGGIVLDAFGGSGTTLIAAEETGRKARLVEIDPRYADVIIRRWQAMTGKQAINVGCDLPFSELEPRQS</sequence>
<keyword evidence="4" id="KW-0808">Transferase</keyword>
<proteinExistence type="inferred from homology"/>
<dbReference type="InterPro" id="IPR002941">
    <property type="entry name" value="DNA_methylase_N4/N6"/>
</dbReference>
<dbReference type="InterPro" id="IPR002052">
    <property type="entry name" value="DNA_methylase_N6_adenine_CS"/>
</dbReference>
<organism evidence="8 9">
    <name type="scientific">Novosphingobium kunmingense</name>
    <dbReference type="NCBI Taxonomy" id="1211806"/>
    <lineage>
        <taxon>Bacteria</taxon>
        <taxon>Pseudomonadati</taxon>
        <taxon>Pseudomonadota</taxon>
        <taxon>Alphaproteobacteria</taxon>
        <taxon>Sphingomonadales</taxon>
        <taxon>Sphingomonadaceae</taxon>
        <taxon>Novosphingobium</taxon>
    </lineage>
</organism>
<dbReference type="PANTHER" id="PTHR33375">
    <property type="entry name" value="CHROMOSOME-PARTITIONING PROTEIN PARB-RELATED"/>
    <property type="match status" value="1"/>
</dbReference>
<evidence type="ECO:0000313" key="9">
    <source>
        <dbReference type="Proteomes" id="UP000232587"/>
    </source>
</evidence>
<dbReference type="GO" id="GO:0003677">
    <property type="term" value="F:DNA binding"/>
    <property type="evidence" value="ECO:0007669"/>
    <property type="project" value="InterPro"/>
</dbReference>
<name>A0A2N0H5C9_9SPHN</name>
<keyword evidence="3 8" id="KW-0489">Methyltransferase</keyword>
<feature type="domain" description="ParB-like N-terminal" evidence="7">
    <location>
        <begin position="13"/>
        <end position="99"/>
    </location>
</feature>
<dbReference type="GO" id="GO:0005694">
    <property type="term" value="C:chromosome"/>
    <property type="evidence" value="ECO:0007669"/>
    <property type="project" value="TreeGrafter"/>
</dbReference>
<dbReference type="SMART" id="SM00470">
    <property type="entry name" value="ParB"/>
    <property type="match status" value="1"/>
</dbReference>
<evidence type="ECO:0000256" key="5">
    <source>
        <dbReference type="ARBA" id="ARBA00022691"/>
    </source>
</evidence>
<dbReference type="PIRSF" id="PIRSF036758">
    <property type="entry name" value="Aden_M_ParB"/>
    <property type="match status" value="1"/>
</dbReference>
<dbReference type="AlphaFoldDB" id="A0A2N0H5C9"/>
<dbReference type="InterPro" id="IPR015840">
    <property type="entry name" value="DNA_MeTrfase_ParB"/>
</dbReference>
<dbReference type="InterPro" id="IPR036086">
    <property type="entry name" value="ParB/Sulfiredoxin_sf"/>
</dbReference>
<dbReference type="GO" id="GO:0045881">
    <property type="term" value="P:positive regulation of sporulation resulting in formation of a cellular spore"/>
    <property type="evidence" value="ECO:0007669"/>
    <property type="project" value="TreeGrafter"/>
</dbReference>
<dbReference type="SUPFAM" id="SSF53335">
    <property type="entry name" value="S-adenosyl-L-methionine-dependent methyltransferases"/>
    <property type="match status" value="1"/>
</dbReference>
<dbReference type="OrthoDB" id="7806498at2"/>
<keyword evidence="5" id="KW-0949">S-adenosyl-L-methionine</keyword>
<dbReference type="Pfam" id="PF02195">
    <property type="entry name" value="ParB_N"/>
    <property type="match status" value="1"/>
</dbReference>
<evidence type="ECO:0000256" key="6">
    <source>
        <dbReference type="ARBA" id="ARBA00047942"/>
    </source>
</evidence>
<dbReference type="EC" id="2.1.1.72" evidence="2"/>
<dbReference type="GO" id="GO:0032259">
    <property type="term" value="P:methylation"/>
    <property type="evidence" value="ECO:0007669"/>
    <property type="project" value="UniProtKB-KW"/>
</dbReference>
<evidence type="ECO:0000256" key="3">
    <source>
        <dbReference type="ARBA" id="ARBA00022603"/>
    </source>
</evidence>
<accession>A0A2N0H5C9</accession>
<dbReference type="Pfam" id="PF01555">
    <property type="entry name" value="N6_N4_Mtase"/>
    <property type="match status" value="1"/>
</dbReference>
<dbReference type="InterPro" id="IPR050336">
    <property type="entry name" value="Chromosome_partition/occlusion"/>
</dbReference>
<comment type="similarity">
    <text evidence="1">Belongs to the N(4)/N(6)-methyltransferase family.</text>
</comment>
<dbReference type="GO" id="GO:0009007">
    <property type="term" value="F:site-specific DNA-methyltransferase (adenine-specific) activity"/>
    <property type="evidence" value="ECO:0007669"/>
    <property type="project" value="UniProtKB-EC"/>
</dbReference>
<dbReference type="GO" id="GO:0008170">
    <property type="term" value="F:N-methyltransferase activity"/>
    <property type="evidence" value="ECO:0007669"/>
    <property type="project" value="InterPro"/>
</dbReference>
<gene>
    <name evidence="8" type="ORF">B0I00_2753</name>
</gene>
<dbReference type="PRINTS" id="PR00506">
    <property type="entry name" value="D21N6MTFRASE"/>
</dbReference>
<dbReference type="PANTHER" id="PTHR33375:SF1">
    <property type="entry name" value="CHROMOSOME-PARTITIONING PROTEIN PARB-RELATED"/>
    <property type="match status" value="1"/>
</dbReference>
<dbReference type="EMBL" id="PHUF01000005">
    <property type="protein sequence ID" value="PKB14124.1"/>
    <property type="molecule type" value="Genomic_DNA"/>
</dbReference>
<dbReference type="PROSITE" id="PS00092">
    <property type="entry name" value="N6_MTASE"/>
    <property type="match status" value="1"/>
</dbReference>
<keyword evidence="9" id="KW-1185">Reference proteome</keyword>
<dbReference type="InterPro" id="IPR029063">
    <property type="entry name" value="SAM-dependent_MTases_sf"/>
</dbReference>
<dbReference type="GO" id="GO:0007059">
    <property type="term" value="P:chromosome segregation"/>
    <property type="evidence" value="ECO:0007669"/>
    <property type="project" value="TreeGrafter"/>
</dbReference>
<comment type="caution">
    <text evidence="8">The sequence shown here is derived from an EMBL/GenBank/DDBJ whole genome shotgun (WGS) entry which is preliminary data.</text>
</comment>
<evidence type="ECO:0000256" key="2">
    <source>
        <dbReference type="ARBA" id="ARBA00011900"/>
    </source>
</evidence>
<evidence type="ECO:0000256" key="1">
    <source>
        <dbReference type="ARBA" id="ARBA00006594"/>
    </source>
</evidence>
<evidence type="ECO:0000313" key="8">
    <source>
        <dbReference type="EMBL" id="PKB14124.1"/>
    </source>
</evidence>
<dbReference type="CDD" id="cd16403">
    <property type="entry name" value="ParB_N_like_MT"/>
    <property type="match status" value="1"/>
</dbReference>
<dbReference type="Proteomes" id="UP000232587">
    <property type="component" value="Unassembled WGS sequence"/>
</dbReference>
<dbReference type="RefSeq" id="WP_100867961.1">
    <property type="nucleotide sequence ID" value="NZ_PHUF01000005.1"/>
</dbReference>
<dbReference type="InterPro" id="IPR002295">
    <property type="entry name" value="N4/N6-MTase_EcoPI_Mod-like"/>
</dbReference>
<comment type="catalytic activity">
    <reaction evidence="6">
        <text>a 2'-deoxyadenosine in DNA + S-adenosyl-L-methionine = an N(6)-methyl-2'-deoxyadenosine in DNA + S-adenosyl-L-homocysteine + H(+)</text>
        <dbReference type="Rhea" id="RHEA:15197"/>
        <dbReference type="Rhea" id="RHEA-COMP:12418"/>
        <dbReference type="Rhea" id="RHEA-COMP:12419"/>
        <dbReference type="ChEBI" id="CHEBI:15378"/>
        <dbReference type="ChEBI" id="CHEBI:57856"/>
        <dbReference type="ChEBI" id="CHEBI:59789"/>
        <dbReference type="ChEBI" id="CHEBI:90615"/>
        <dbReference type="ChEBI" id="CHEBI:90616"/>
        <dbReference type="EC" id="2.1.1.72"/>
    </reaction>
</comment>
<dbReference type="SUPFAM" id="SSF110849">
    <property type="entry name" value="ParB/Sulfiredoxin"/>
    <property type="match status" value="1"/>
</dbReference>
<evidence type="ECO:0000256" key="4">
    <source>
        <dbReference type="ARBA" id="ARBA00022679"/>
    </source>
</evidence>
<reference evidence="8 9" key="1">
    <citation type="submission" date="2017-11" db="EMBL/GenBank/DDBJ databases">
        <title>Genomic Encyclopedia of Type Strains, Phase III (KMG-III): the genomes of soil and plant-associated and newly described type strains.</title>
        <authorList>
            <person name="Whitman W."/>
        </authorList>
    </citation>
    <scope>NUCLEOTIDE SEQUENCE [LARGE SCALE GENOMIC DNA]</scope>
    <source>
        <strain evidence="8 9">CGMCC 1.12274</strain>
    </source>
</reference>
<dbReference type="Gene3D" id="3.90.1530.10">
    <property type="entry name" value="Conserved hypothetical protein from pyrococcus furiosus pfu- 392566-001, ParB domain"/>
    <property type="match status" value="1"/>
</dbReference>